<feature type="transmembrane region" description="Helical" evidence="9">
    <location>
        <begin position="158"/>
        <end position="179"/>
    </location>
</feature>
<evidence type="ECO:0000256" key="3">
    <source>
        <dbReference type="ARBA" id="ARBA00022670"/>
    </source>
</evidence>
<dbReference type="Proteomes" id="UP000702544">
    <property type="component" value="Unassembled WGS sequence"/>
</dbReference>
<feature type="transmembrane region" description="Helical" evidence="9">
    <location>
        <begin position="218"/>
        <end position="237"/>
    </location>
</feature>
<evidence type="ECO:0000256" key="8">
    <source>
        <dbReference type="SAM" id="MobiDB-lite"/>
    </source>
</evidence>
<feature type="transmembrane region" description="Helical" evidence="9">
    <location>
        <begin position="126"/>
        <end position="146"/>
    </location>
</feature>
<name>A0AAE5CBZ1_9BACT</name>
<dbReference type="EMBL" id="JAACAK010000064">
    <property type="protein sequence ID" value="NIR75153.1"/>
    <property type="molecule type" value="Genomic_DNA"/>
</dbReference>
<dbReference type="InterPro" id="IPR019127">
    <property type="entry name" value="Exosortase"/>
</dbReference>
<evidence type="ECO:0000256" key="2">
    <source>
        <dbReference type="ARBA" id="ARBA00022475"/>
    </source>
</evidence>
<reference evidence="10 11" key="1">
    <citation type="submission" date="2020-01" db="EMBL/GenBank/DDBJ databases">
        <title>Genomes assembled from Gulf of Kutch pelagic sediment metagenomes.</title>
        <authorList>
            <person name="Chandrashekar M."/>
            <person name="Mahajan M.S."/>
            <person name="Dave K.J."/>
            <person name="Vatsa P."/>
            <person name="Nathani N.M."/>
        </authorList>
    </citation>
    <scope>NUCLEOTIDE SEQUENCE [LARGE SCALE GENOMIC DNA]</scope>
    <source>
        <strain evidence="10">KS3-K002</strain>
    </source>
</reference>
<dbReference type="NCBIfam" id="TIGR02602">
    <property type="entry name" value="8TM_EpsH"/>
    <property type="match status" value="1"/>
</dbReference>
<dbReference type="AlphaFoldDB" id="A0AAE5CBZ1"/>
<feature type="region of interest" description="Disordered" evidence="8">
    <location>
        <begin position="16"/>
        <end position="35"/>
    </location>
</feature>
<comment type="caution">
    <text evidence="10">The sequence shown here is derived from an EMBL/GenBank/DDBJ whole genome shotgun (WGS) entry which is preliminary data.</text>
</comment>
<keyword evidence="7 9" id="KW-0472">Membrane</keyword>
<dbReference type="NCBIfam" id="TIGR04178">
    <property type="entry name" value="exo_archaeo"/>
    <property type="match status" value="1"/>
</dbReference>
<dbReference type="InterPro" id="IPR026392">
    <property type="entry name" value="Exo/Archaeosortase_dom"/>
</dbReference>
<evidence type="ECO:0000256" key="9">
    <source>
        <dbReference type="SAM" id="Phobius"/>
    </source>
</evidence>
<evidence type="ECO:0000313" key="10">
    <source>
        <dbReference type="EMBL" id="NIR75153.1"/>
    </source>
</evidence>
<proteinExistence type="predicted"/>
<keyword evidence="2" id="KW-1003">Cell membrane</keyword>
<keyword evidence="4 9" id="KW-0812">Transmembrane</keyword>
<dbReference type="GO" id="GO:0005886">
    <property type="term" value="C:plasma membrane"/>
    <property type="evidence" value="ECO:0007669"/>
    <property type="project" value="UniProtKB-SubCell"/>
</dbReference>
<evidence type="ECO:0000256" key="7">
    <source>
        <dbReference type="ARBA" id="ARBA00023136"/>
    </source>
</evidence>
<feature type="transmembrane region" description="Helical" evidence="9">
    <location>
        <begin position="287"/>
        <end position="304"/>
    </location>
</feature>
<keyword evidence="5" id="KW-0378">Hydrolase</keyword>
<protein>
    <submittedName>
        <fullName evidence="10">Exosortase/archaeosortase family protein</fullName>
    </submittedName>
</protein>
<evidence type="ECO:0000256" key="6">
    <source>
        <dbReference type="ARBA" id="ARBA00022989"/>
    </source>
</evidence>
<evidence type="ECO:0000256" key="4">
    <source>
        <dbReference type="ARBA" id="ARBA00022692"/>
    </source>
</evidence>
<sequence>MIDGNRPGIDSQLQWQRDVSRKSPAASRRTRLSQSTEARISRPDFAQLATALAFLVLFGEPIFTLVRDWWQVPEASHGLLLGPLAIGLAWRRGMIAGARPQARLGLVLLSGAIGIRYLSSLAAEPFTLRMSIFAAAAALVVFYFGLRQVLHWWLPAGLLILSVPIPEVILNTLALPLQLQASELGTALLDWRHVPVALAGNVILLPGRSLFVTEACSGLRSLTALTALGLLVGGLWLTTIWARVVLIAVSIPVAVALNAVRIFLTGFLVHFVNPELGDGLMHYSEGWVLFLVALALLALVAWGLRRLESLWRAKVGP</sequence>
<dbReference type="GO" id="GO:0006508">
    <property type="term" value="P:proteolysis"/>
    <property type="evidence" value="ECO:0007669"/>
    <property type="project" value="UniProtKB-KW"/>
</dbReference>
<evidence type="ECO:0000256" key="5">
    <source>
        <dbReference type="ARBA" id="ARBA00022801"/>
    </source>
</evidence>
<gene>
    <name evidence="10" type="ORF">GWO12_08590</name>
</gene>
<organism evidence="10 11">
    <name type="scientific">Candidatus Kutchimonas denitrificans</name>
    <dbReference type="NCBI Taxonomy" id="3056748"/>
    <lineage>
        <taxon>Bacteria</taxon>
        <taxon>Pseudomonadati</taxon>
        <taxon>Gemmatimonadota</taxon>
        <taxon>Gemmatimonadia</taxon>
        <taxon>Candidatus Palauibacterales</taxon>
        <taxon>Candidatus Palauibacteraceae</taxon>
        <taxon>Candidatus Kutchimonas</taxon>
    </lineage>
</organism>
<accession>A0AAE5CBZ1</accession>
<evidence type="ECO:0000313" key="11">
    <source>
        <dbReference type="Proteomes" id="UP000702544"/>
    </source>
</evidence>
<comment type="subcellular location">
    <subcellularLocation>
        <location evidence="1">Cell membrane</location>
        <topology evidence="1">Multi-pass membrane protein</topology>
    </subcellularLocation>
</comment>
<dbReference type="GO" id="GO:0008233">
    <property type="term" value="F:peptidase activity"/>
    <property type="evidence" value="ECO:0007669"/>
    <property type="project" value="UniProtKB-KW"/>
</dbReference>
<keyword evidence="6 9" id="KW-1133">Transmembrane helix</keyword>
<feature type="transmembrane region" description="Helical" evidence="9">
    <location>
        <begin position="102"/>
        <end position="120"/>
    </location>
</feature>
<evidence type="ECO:0000256" key="1">
    <source>
        <dbReference type="ARBA" id="ARBA00004651"/>
    </source>
</evidence>
<dbReference type="Pfam" id="PF09721">
    <property type="entry name" value="Exosortase_EpsH"/>
    <property type="match status" value="1"/>
</dbReference>
<keyword evidence="3" id="KW-0645">Protease</keyword>
<feature type="transmembrane region" description="Helical" evidence="9">
    <location>
        <begin position="244"/>
        <end position="267"/>
    </location>
</feature>
<dbReference type="InterPro" id="IPR013426">
    <property type="entry name" value="EpsH-like"/>
</dbReference>